<name>A0A2V3VLF0_9BACI</name>
<dbReference type="Proteomes" id="UP000247978">
    <property type="component" value="Unassembled WGS sequence"/>
</dbReference>
<keyword evidence="2" id="KW-1185">Reference proteome</keyword>
<comment type="caution">
    <text evidence="1">The sequence shown here is derived from an EMBL/GenBank/DDBJ whole genome shotgun (WGS) entry which is preliminary data.</text>
</comment>
<evidence type="ECO:0000313" key="1">
    <source>
        <dbReference type="EMBL" id="PXW82636.1"/>
    </source>
</evidence>
<dbReference type="AlphaFoldDB" id="A0A2V3VLF0"/>
<accession>A0A2V3VLF0</accession>
<proteinExistence type="predicted"/>
<evidence type="ECO:0000313" key="2">
    <source>
        <dbReference type="Proteomes" id="UP000247978"/>
    </source>
</evidence>
<gene>
    <name evidence="1" type="ORF">DFR56_11774</name>
</gene>
<organism evidence="1 2">
    <name type="scientific">Pseudogracilibacillus auburnensis</name>
    <dbReference type="NCBI Taxonomy" id="1494959"/>
    <lineage>
        <taxon>Bacteria</taxon>
        <taxon>Bacillati</taxon>
        <taxon>Bacillota</taxon>
        <taxon>Bacilli</taxon>
        <taxon>Bacillales</taxon>
        <taxon>Bacillaceae</taxon>
        <taxon>Pseudogracilibacillus</taxon>
    </lineage>
</organism>
<dbReference type="EMBL" id="QJJQ01000017">
    <property type="protein sequence ID" value="PXW82636.1"/>
    <property type="molecule type" value="Genomic_DNA"/>
</dbReference>
<reference evidence="1 2" key="1">
    <citation type="submission" date="2018-05" db="EMBL/GenBank/DDBJ databases">
        <title>Genomic Encyclopedia of Type Strains, Phase IV (KMG-IV): sequencing the most valuable type-strain genomes for metagenomic binning, comparative biology and taxonomic classification.</title>
        <authorList>
            <person name="Goeker M."/>
        </authorList>
    </citation>
    <scope>NUCLEOTIDE SEQUENCE [LARGE SCALE GENOMIC DNA]</scope>
    <source>
        <strain evidence="1 2">DSM 28556</strain>
    </source>
</reference>
<sequence>MIIREGIKQFPLVICTREAIEWLHILLED</sequence>
<protein>
    <submittedName>
        <fullName evidence="1">Uncharacterized protein</fullName>
    </submittedName>
</protein>